<dbReference type="PROSITE" id="PS00059">
    <property type="entry name" value="ADH_ZINC"/>
    <property type="match status" value="1"/>
</dbReference>
<dbReference type="AlphaFoldDB" id="A0A382EYD3"/>
<feature type="domain" description="Alcohol dehydrogenase-like N-terminal" evidence="5">
    <location>
        <begin position="27"/>
        <end position="123"/>
    </location>
</feature>
<accession>A0A382EYD3</accession>
<keyword evidence="3" id="KW-0560">Oxidoreductase</keyword>
<gene>
    <name evidence="6" type="ORF">METZ01_LOCUS207857</name>
</gene>
<evidence type="ECO:0000256" key="3">
    <source>
        <dbReference type="ARBA" id="ARBA00023002"/>
    </source>
</evidence>
<evidence type="ECO:0008006" key="7">
    <source>
        <dbReference type="Google" id="ProtNLM"/>
    </source>
</evidence>
<dbReference type="Pfam" id="PF08240">
    <property type="entry name" value="ADH_N"/>
    <property type="match status" value="1"/>
</dbReference>
<evidence type="ECO:0000259" key="5">
    <source>
        <dbReference type="Pfam" id="PF08240"/>
    </source>
</evidence>
<dbReference type="PANTHER" id="PTHR43401">
    <property type="entry name" value="L-THREONINE 3-DEHYDROGENASE"/>
    <property type="match status" value="1"/>
</dbReference>
<dbReference type="SUPFAM" id="SSF50129">
    <property type="entry name" value="GroES-like"/>
    <property type="match status" value="1"/>
</dbReference>
<sequence length="352" mass="37856">MAKTARAVIAQGQDFDIREYPVPDPEPNTILLRQELAGICGTDLHNWQNGIRGEMLLGHENVGIIESIGKGVTTDYLGNPISQGDRIVFAPGVKGGYGAYGFRQDADNPPHFSGGFADYIYLSIPNTCFLKTDAPPEISVLTEPFAVGVHAVMRGGVQIGDTVVIQGSGAIGLVTLVGAKISGAAKLIMVGGPAGRLELAERMGADVTINIEDVTSAEARTELIKEHTPQKEGADVVFECAGFLSATPEGLGYVKFGGTFVEVGHFVDMGSIQLNPNQLLMRKNLRLEAVWGFQYEHFIRGLPILEKAEFPFVDMISHVLPLSRVGEGFEALNGNYQLDDQTTIKIAIKSQS</sequence>
<evidence type="ECO:0000313" key="6">
    <source>
        <dbReference type="EMBL" id="SVB55003.1"/>
    </source>
</evidence>
<dbReference type="GO" id="GO:0008270">
    <property type="term" value="F:zinc ion binding"/>
    <property type="evidence" value="ECO:0007669"/>
    <property type="project" value="InterPro"/>
</dbReference>
<reference evidence="6" key="1">
    <citation type="submission" date="2018-05" db="EMBL/GenBank/DDBJ databases">
        <authorList>
            <person name="Lanie J.A."/>
            <person name="Ng W.-L."/>
            <person name="Kazmierczak K.M."/>
            <person name="Andrzejewski T.M."/>
            <person name="Davidsen T.M."/>
            <person name="Wayne K.J."/>
            <person name="Tettelin H."/>
            <person name="Glass J.I."/>
            <person name="Rusch D."/>
            <person name="Podicherti R."/>
            <person name="Tsui H.-C.T."/>
            <person name="Winkler M.E."/>
        </authorList>
    </citation>
    <scope>NUCLEOTIDE SEQUENCE</scope>
</reference>
<dbReference type="Gene3D" id="3.40.50.720">
    <property type="entry name" value="NAD(P)-binding Rossmann-like Domain"/>
    <property type="match status" value="1"/>
</dbReference>
<dbReference type="InterPro" id="IPR013154">
    <property type="entry name" value="ADH-like_N"/>
</dbReference>
<evidence type="ECO:0000259" key="4">
    <source>
        <dbReference type="Pfam" id="PF00107"/>
    </source>
</evidence>
<dbReference type="InterPro" id="IPR002328">
    <property type="entry name" value="ADH_Zn_CS"/>
</dbReference>
<evidence type="ECO:0000256" key="1">
    <source>
        <dbReference type="ARBA" id="ARBA00022723"/>
    </source>
</evidence>
<organism evidence="6">
    <name type="scientific">marine metagenome</name>
    <dbReference type="NCBI Taxonomy" id="408172"/>
    <lineage>
        <taxon>unclassified sequences</taxon>
        <taxon>metagenomes</taxon>
        <taxon>ecological metagenomes</taxon>
    </lineage>
</organism>
<feature type="domain" description="Alcohol dehydrogenase-like C-terminal" evidence="4">
    <location>
        <begin position="170"/>
        <end position="302"/>
    </location>
</feature>
<dbReference type="Pfam" id="PF00107">
    <property type="entry name" value="ADH_zinc_N"/>
    <property type="match status" value="1"/>
</dbReference>
<name>A0A382EYD3_9ZZZZ</name>
<dbReference type="GO" id="GO:0016491">
    <property type="term" value="F:oxidoreductase activity"/>
    <property type="evidence" value="ECO:0007669"/>
    <property type="project" value="UniProtKB-KW"/>
</dbReference>
<evidence type="ECO:0000256" key="2">
    <source>
        <dbReference type="ARBA" id="ARBA00022833"/>
    </source>
</evidence>
<dbReference type="InterPro" id="IPR050129">
    <property type="entry name" value="Zn_alcohol_dh"/>
</dbReference>
<keyword evidence="1" id="KW-0479">Metal-binding</keyword>
<protein>
    <recommendedName>
        <fullName evidence="7">Enoyl reductase (ER) domain-containing protein</fullName>
    </recommendedName>
</protein>
<dbReference type="EMBL" id="UINC01046679">
    <property type="protein sequence ID" value="SVB55003.1"/>
    <property type="molecule type" value="Genomic_DNA"/>
</dbReference>
<dbReference type="InterPro" id="IPR036291">
    <property type="entry name" value="NAD(P)-bd_dom_sf"/>
</dbReference>
<keyword evidence="2" id="KW-0862">Zinc</keyword>
<dbReference type="Gene3D" id="3.90.180.10">
    <property type="entry name" value="Medium-chain alcohol dehydrogenases, catalytic domain"/>
    <property type="match status" value="1"/>
</dbReference>
<dbReference type="InterPro" id="IPR011032">
    <property type="entry name" value="GroES-like_sf"/>
</dbReference>
<dbReference type="InterPro" id="IPR013149">
    <property type="entry name" value="ADH-like_C"/>
</dbReference>
<dbReference type="SUPFAM" id="SSF51735">
    <property type="entry name" value="NAD(P)-binding Rossmann-fold domains"/>
    <property type="match status" value="1"/>
</dbReference>
<proteinExistence type="predicted"/>